<dbReference type="SUPFAM" id="SSF53720">
    <property type="entry name" value="ALDH-like"/>
    <property type="match status" value="1"/>
</dbReference>
<organism evidence="3 4">
    <name type="scientific">Penicillium arizonense</name>
    <dbReference type="NCBI Taxonomy" id="1835702"/>
    <lineage>
        <taxon>Eukaryota</taxon>
        <taxon>Fungi</taxon>
        <taxon>Dikarya</taxon>
        <taxon>Ascomycota</taxon>
        <taxon>Pezizomycotina</taxon>
        <taxon>Eurotiomycetes</taxon>
        <taxon>Eurotiomycetidae</taxon>
        <taxon>Eurotiales</taxon>
        <taxon>Aspergillaceae</taxon>
        <taxon>Penicillium</taxon>
    </lineage>
</organism>
<proteinExistence type="predicted"/>
<dbReference type="STRING" id="1835702.A0A1F5LJQ4"/>
<reference evidence="3 4" key="1">
    <citation type="journal article" date="2016" name="Sci. Rep.">
        <title>Penicillium arizonense, a new, genome sequenced fungal species, reveals a high chemical diversity in secreted metabolites.</title>
        <authorList>
            <person name="Grijseels S."/>
            <person name="Nielsen J.C."/>
            <person name="Randelovic M."/>
            <person name="Nielsen J."/>
            <person name="Nielsen K.F."/>
            <person name="Workman M."/>
            <person name="Frisvad J.C."/>
        </authorList>
    </citation>
    <scope>NUCLEOTIDE SEQUENCE [LARGE SCALE GENOMIC DNA]</scope>
    <source>
        <strain evidence="3 4">CBS 141311</strain>
    </source>
</reference>
<dbReference type="GO" id="GO:0009450">
    <property type="term" value="P:gamma-aminobutyric acid catabolic process"/>
    <property type="evidence" value="ECO:0007669"/>
    <property type="project" value="TreeGrafter"/>
</dbReference>
<dbReference type="Proteomes" id="UP000177622">
    <property type="component" value="Unassembled WGS sequence"/>
</dbReference>
<dbReference type="OrthoDB" id="4526795at2759"/>
<dbReference type="GO" id="GO:0005737">
    <property type="term" value="C:cytoplasm"/>
    <property type="evidence" value="ECO:0007669"/>
    <property type="project" value="TreeGrafter"/>
</dbReference>
<evidence type="ECO:0000313" key="3">
    <source>
        <dbReference type="EMBL" id="OGE53434.1"/>
    </source>
</evidence>
<dbReference type="GeneID" id="34576012"/>
<accession>A0A1F5LJQ4</accession>
<dbReference type="Gene3D" id="3.40.605.10">
    <property type="entry name" value="Aldehyde Dehydrogenase, Chain A, domain 1"/>
    <property type="match status" value="1"/>
</dbReference>
<sequence length="152" mass="16512">MVMTVKEPVGVCGIITPWNFPAAMISRKVAPALVAGCAVVIKPPSDTTFTYFAFTKLALKVGFPGKATQVCPTNRQVASDANSLFVQKGILDEFIRRQVQKVFELHLGLGIEDSCMQGPLINVPPSTRSRVIYSSYGHTLTIGINSGIKWRS</sequence>
<dbReference type="PANTHER" id="PTHR43353">
    <property type="entry name" value="SUCCINATE-SEMIALDEHYDE DEHYDROGENASE, MITOCHONDRIAL"/>
    <property type="match status" value="1"/>
</dbReference>
<evidence type="ECO:0000259" key="2">
    <source>
        <dbReference type="Pfam" id="PF00171"/>
    </source>
</evidence>
<evidence type="ECO:0000256" key="1">
    <source>
        <dbReference type="ARBA" id="ARBA00023002"/>
    </source>
</evidence>
<dbReference type="RefSeq" id="XP_022488872.1">
    <property type="nucleotide sequence ID" value="XM_022631278.1"/>
</dbReference>
<comment type="caution">
    <text evidence="3">The sequence shown here is derived from an EMBL/GenBank/DDBJ whole genome shotgun (WGS) entry which is preliminary data.</text>
</comment>
<dbReference type="AlphaFoldDB" id="A0A1F5LJQ4"/>
<dbReference type="InterPro" id="IPR050740">
    <property type="entry name" value="Aldehyde_DH_Superfamily"/>
</dbReference>
<protein>
    <recommendedName>
        <fullName evidence="2">Aldehyde dehydrogenase domain-containing protein</fullName>
    </recommendedName>
</protein>
<dbReference type="InterPro" id="IPR016161">
    <property type="entry name" value="Ald_DH/histidinol_DH"/>
</dbReference>
<feature type="domain" description="Aldehyde dehydrogenase" evidence="2">
    <location>
        <begin position="2"/>
        <end position="78"/>
    </location>
</feature>
<dbReference type="Pfam" id="PF00171">
    <property type="entry name" value="Aldedh"/>
    <property type="match status" value="1"/>
</dbReference>
<dbReference type="EMBL" id="LXJU01000008">
    <property type="protein sequence ID" value="OGE53434.1"/>
    <property type="molecule type" value="Genomic_DNA"/>
</dbReference>
<gene>
    <name evidence="3" type="ORF">PENARI_c008G00410</name>
</gene>
<name>A0A1F5LJQ4_PENAI</name>
<dbReference type="InterPro" id="IPR016162">
    <property type="entry name" value="Ald_DH_N"/>
</dbReference>
<dbReference type="GO" id="GO:0004777">
    <property type="term" value="F:succinate-semialdehyde dehydrogenase (NAD+) activity"/>
    <property type="evidence" value="ECO:0007669"/>
    <property type="project" value="TreeGrafter"/>
</dbReference>
<keyword evidence="4" id="KW-1185">Reference proteome</keyword>
<dbReference type="PANTHER" id="PTHR43353:SF5">
    <property type="entry name" value="SUCCINATE-SEMIALDEHYDE DEHYDROGENASE, MITOCHONDRIAL"/>
    <property type="match status" value="1"/>
</dbReference>
<keyword evidence="1" id="KW-0560">Oxidoreductase</keyword>
<evidence type="ECO:0000313" key="4">
    <source>
        <dbReference type="Proteomes" id="UP000177622"/>
    </source>
</evidence>
<dbReference type="InterPro" id="IPR015590">
    <property type="entry name" value="Aldehyde_DH_dom"/>
</dbReference>